<proteinExistence type="predicted"/>
<feature type="region of interest" description="Disordered" evidence="1">
    <location>
        <begin position="561"/>
        <end position="587"/>
    </location>
</feature>
<gene>
    <name evidence="2" type="ORF">B0H17DRAFT_1145805</name>
</gene>
<sequence length="783" mass="85752">MLNKNGETGRTEGEERPEIELAEGVVLGIVRGASMSDKLLGCNFHEREEQRSVRSGGGVSASGKFDIATQEDHHLEHVECLAGEMEVFRAGQILEDRGSYTALTGTSDVGPGATTRSKSNFHQADILADARYMRKSATTRLPDMRWAQVVGKFHGQASVGGVGPSTNNNVLGWACWDQISVGAELGMVPSEPGSELMAKITKGGQLGHLGRFCLSTDTKTGKVRRSKREIGSVIGAGDIASASHHATAENRQGTEHVFAQRLVFITRKPRIRDKMLGHRERHSSKARNIILQQATDMGDPQEIEVPNHHRADGTGGSGFIVTKQGDARRLEKGAPSTTEASRAVDESGKHPNILQQSLCKGIGKVLLDAVGGLGPLAKEVAFSYPGIEDLLYLKRAYVSHGPRGYTWNMGHRRRERKIHGVGRRFASGASDAEQYLHQENSIFSYAGEVPYPGSPRNEWNFLMRPSVVMASSGTRIGAPCKKPRKREKGTCSYQVTKKVPDVRNQKRFHLGLQVDARAGTRRDGHVDKATVGTNNASQERHETIGLATVGLGYRKPMKVRGKENLERDGQRCEPTDSTSSPSNPKRSTSCIMYIKHVTVGVGTRLPGATESPRGIPGLRTMIAEAVADEHDHIAKDKQYSLCVPNHVGTAKVVNHRLFVVEVQKYHFKFRTLAEGMDGGVVKVLQQSKTHGHAVRSEGGIWGEKDGTTERQIAYFIQGQRRYRHKDTPIYSGNMNRPHISYLSNSSGVPSAAAEARASIRSRVVTLAKRCLRASLSPVKPYRR</sequence>
<dbReference type="Proteomes" id="UP001221757">
    <property type="component" value="Unassembled WGS sequence"/>
</dbReference>
<evidence type="ECO:0000313" key="2">
    <source>
        <dbReference type="EMBL" id="KAJ7657946.1"/>
    </source>
</evidence>
<dbReference type="EMBL" id="JARKIE010000286">
    <property type="protein sequence ID" value="KAJ7657946.1"/>
    <property type="molecule type" value="Genomic_DNA"/>
</dbReference>
<dbReference type="AlphaFoldDB" id="A0AAD7G1Y8"/>
<organism evidence="2 3">
    <name type="scientific">Mycena rosella</name>
    <name type="common">Pink bonnet</name>
    <name type="synonym">Agaricus rosellus</name>
    <dbReference type="NCBI Taxonomy" id="1033263"/>
    <lineage>
        <taxon>Eukaryota</taxon>
        <taxon>Fungi</taxon>
        <taxon>Dikarya</taxon>
        <taxon>Basidiomycota</taxon>
        <taxon>Agaricomycotina</taxon>
        <taxon>Agaricomycetes</taxon>
        <taxon>Agaricomycetidae</taxon>
        <taxon>Agaricales</taxon>
        <taxon>Marasmiineae</taxon>
        <taxon>Mycenaceae</taxon>
        <taxon>Mycena</taxon>
    </lineage>
</organism>
<name>A0AAD7G1Y8_MYCRO</name>
<keyword evidence="3" id="KW-1185">Reference proteome</keyword>
<feature type="compositionally biased region" description="Polar residues" evidence="1">
    <location>
        <begin position="575"/>
        <end position="587"/>
    </location>
</feature>
<feature type="compositionally biased region" description="Basic and acidic residues" evidence="1">
    <location>
        <begin position="561"/>
        <end position="574"/>
    </location>
</feature>
<evidence type="ECO:0000256" key="1">
    <source>
        <dbReference type="SAM" id="MobiDB-lite"/>
    </source>
</evidence>
<evidence type="ECO:0000313" key="3">
    <source>
        <dbReference type="Proteomes" id="UP001221757"/>
    </source>
</evidence>
<reference evidence="2" key="1">
    <citation type="submission" date="2023-03" db="EMBL/GenBank/DDBJ databases">
        <title>Massive genome expansion in bonnet fungi (Mycena s.s.) driven by repeated elements and novel gene families across ecological guilds.</title>
        <authorList>
            <consortium name="Lawrence Berkeley National Laboratory"/>
            <person name="Harder C.B."/>
            <person name="Miyauchi S."/>
            <person name="Viragh M."/>
            <person name="Kuo A."/>
            <person name="Thoen E."/>
            <person name="Andreopoulos B."/>
            <person name="Lu D."/>
            <person name="Skrede I."/>
            <person name="Drula E."/>
            <person name="Henrissat B."/>
            <person name="Morin E."/>
            <person name="Kohler A."/>
            <person name="Barry K."/>
            <person name="LaButti K."/>
            <person name="Morin E."/>
            <person name="Salamov A."/>
            <person name="Lipzen A."/>
            <person name="Mereny Z."/>
            <person name="Hegedus B."/>
            <person name="Baldrian P."/>
            <person name="Stursova M."/>
            <person name="Weitz H."/>
            <person name="Taylor A."/>
            <person name="Grigoriev I.V."/>
            <person name="Nagy L.G."/>
            <person name="Martin F."/>
            <person name="Kauserud H."/>
        </authorList>
    </citation>
    <scope>NUCLEOTIDE SEQUENCE</scope>
    <source>
        <strain evidence="2">CBHHK067</strain>
    </source>
</reference>
<feature type="region of interest" description="Disordered" evidence="1">
    <location>
        <begin position="327"/>
        <end position="349"/>
    </location>
</feature>
<accession>A0AAD7G1Y8</accession>
<protein>
    <submittedName>
        <fullName evidence="2">Uncharacterized protein</fullName>
    </submittedName>
</protein>
<comment type="caution">
    <text evidence="2">The sequence shown here is derived from an EMBL/GenBank/DDBJ whole genome shotgun (WGS) entry which is preliminary data.</text>
</comment>